<keyword evidence="3" id="KW-0489">Methyltransferase</keyword>
<reference evidence="3 4" key="1">
    <citation type="submission" date="2018-05" db="EMBL/GenBank/DDBJ databases">
        <authorList>
            <person name="Zhang Y.-J."/>
        </authorList>
    </citation>
    <scope>NUCLEOTIDE SEQUENCE [LARGE SCALE GENOMIC DNA]</scope>
    <source>
        <strain evidence="3 4">CY04</strain>
    </source>
</reference>
<sequence length="528" mass="58414">MTDWTSGYVADIDYTHDFFRELAPTHLGFCALSQGHEHGLNRPGMTYCELGCGQGFSANLLAAANPHVEFHAMDFNPAHMVGAANLARDAELENVHFYERSFEDFGDAPGLPQEFDVIALHGVYSWVSKEHQQHITDFISKRLKPGGMVYISYNTLPGWAPVMPLRRVLTNRADQGAGPLDQRIKEAMEYAQQLSESGAGYFAGNPAAAKRLEQMKSKPANYLAHEYFNKDWTPFHFEDVAADLSQAKLSFLGSAEPRDHVDDASFTPEQQALIQAESDPVQRESLRDVLLNEQFRTDVFMKGKLQHTPRGSVAAWFATPLALTRQPSTGPITLSWRGRDTVIEQEQFGPALKALEQGPMTVRALLEQGAFGAMPWAEISRMLTLLIGEGYLAASLPPEGLAERVERCRAFNAAVAKRSEESESLQFFASPVTGGGIALNRFEQLFLLARSEGRKTPGDWADLVWQILAPQGQRLQKDGRVLETPEENLAVLRVRATAFAARRLALCESLGLTLEPDEETAQHNSAAA</sequence>
<dbReference type="EMBL" id="QHLQ01000006">
    <property type="protein sequence ID" value="NIZ61006.1"/>
    <property type="molecule type" value="Genomic_DNA"/>
</dbReference>
<dbReference type="PANTHER" id="PTHR43861">
    <property type="entry name" value="TRANS-ACONITATE 2-METHYLTRANSFERASE-RELATED"/>
    <property type="match status" value="1"/>
</dbReference>
<dbReference type="RefSeq" id="WP_167683584.1">
    <property type="nucleotide sequence ID" value="NZ_QHLQ01000006.1"/>
</dbReference>
<dbReference type="Proteomes" id="UP001429564">
    <property type="component" value="Unassembled WGS sequence"/>
</dbReference>
<dbReference type="Pfam" id="PF13847">
    <property type="entry name" value="Methyltransf_31"/>
    <property type="match status" value="1"/>
</dbReference>
<protein>
    <submittedName>
        <fullName evidence="3">Methyltransferase type 11</fullName>
    </submittedName>
</protein>
<dbReference type="InterPro" id="IPR018773">
    <property type="entry name" value="MeTrfase_reg_dom_prd"/>
</dbReference>
<keyword evidence="3" id="KW-0808">Transferase</keyword>
<dbReference type="InterPro" id="IPR029063">
    <property type="entry name" value="SAM-dependent_MTases_sf"/>
</dbReference>
<dbReference type="Gene3D" id="3.40.50.150">
    <property type="entry name" value="Vaccinia Virus protein VP39"/>
    <property type="match status" value="1"/>
</dbReference>
<dbReference type="CDD" id="cd02440">
    <property type="entry name" value="AdoMet_MTases"/>
    <property type="match status" value="1"/>
</dbReference>
<evidence type="ECO:0000313" key="3">
    <source>
        <dbReference type="EMBL" id="NIZ61006.1"/>
    </source>
</evidence>
<feature type="domain" description="Methyltransferase" evidence="2">
    <location>
        <begin position="43"/>
        <end position="155"/>
    </location>
</feature>
<dbReference type="Pfam" id="PF10119">
    <property type="entry name" value="MethyTransf_Reg"/>
    <property type="match status" value="1"/>
</dbReference>
<accession>A0ABX0WA22</accession>
<gene>
    <name evidence="3" type="ORF">DL239_08465</name>
</gene>
<dbReference type="SUPFAM" id="SSF53335">
    <property type="entry name" value="S-adenosyl-L-methionine-dependent methyltransferases"/>
    <property type="match status" value="1"/>
</dbReference>
<dbReference type="GO" id="GO:0008168">
    <property type="term" value="F:methyltransferase activity"/>
    <property type="evidence" value="ECO:0007669"/>
    <property type="project" value="UniProtKB-KW"/>
</dbReference>
<organism evidence="3 4">
    <name type="scientific">Parasedimentitalea denitrificans</name>
    <dbReference type="NCBI Taxonomy" id="2211118"/>
    <lineage>
        <taxon>Bacteria</taxon>
        <taxon>Pseudomonadati</taxon>
        <taxon>Pseudomonadota</taxon>
        <taxon>Alphaproteobacteria</taxon>
        <taxon>Rhodobacterales</taxon>
        <taxon>Paracoccaceae</taxon>
        <taxon>Parasedimentitalea</taxon>
    </lineage>
</organism>
<proteinExistence type="predicted"/>
<evidence type="ECO:0000259" key="1">
    <source>
        <dbReference type="Pfam" id="PF10119"/>
    </source>
</evidence>
<feature type="domain" description="Methyltransferase regulatory" evidence="1">
    <location>
        <begin position="220"/>
        <end position="302"/>
    </location>
</feature>
<comment type="caution">
    <text evidence="3">The sequence shown here is derived from an EMBL/GenBank/DDBJ whole genome shotgun (WGS) entry which is preliminary data.</text>
</comment>
<name>A0ABX0WA22_9RHOB</name>
<dbReference type="GO" id="GO:0032259">
    <property type="term" value="P:methylation"/>
    <property type="evidence" value="ECO:0007669"/>
    <property type="project" value="UniProtKB-KW"/>
</dbReference>
<keyword evidence="4" id="KW-1185">Reference proteome</keyword>
<dbReference type="InterPro" id="IPR025714">
    <property type="entry name" value="Methyltranfer_dom"/>
</dbReference>
<evidence type="ECO:0000259" key="2">
    <source>
        <dbReference type="Pfam" id="PF13847"/>
    </source>
</evidence>
<evidence type="ECO:0000313" key="4">
    <source>
        <dbReference type="Proteomes" id="UP001429564"/>
    </source>
</evidence>